<protein>
    <submittedName>
        <fullName evidence="3">Uncharacterized protein</fullName>
    </submittedName>
</protein>
<keyword evidence="4" id="KW-1185">Reference proteome</keyword>
<evidence type="ECO:0000313" key="3">
    <source>
        <dbReference type="EMBL" id="KAG5186526.1"/>
    </source>
</evidence>
<evidence type="ECO:0000256" key="1">
    <source>
        <dbReference type="SAM" id="MobiDB-lite"/>
    </source>
</evidence>
<keyword evidence="2" id="KW-0812">Transmembrane</keyword>
<evidence type="ECO:0000313" key="4">
    <source>
        <dbReference type="Proteomes" id="UP000664859"/>
    </source>
</evidence>
<accession>A0A835Z484</accession>
<name>A0A835Z484_9STRA</name>
<reference evidence="3" key="1">
    <citation type="submission" date="2021-02" db="EMBL/GenBank/DDBJ databases">
        <title>First Annotated Genome of the Yellow-green Alga Tribonema minus.</title>
        <authorList>
            <person name="Mahan K.M."/>
        </authorList>
    </citation>
    <scope>NUCLEOTIDE SEQUENCE</scope>
    <source>
        <strain evidence="3">UTEX B ZZ1240</strain>
    </source>
</reference>
<feature type="transmembrane region" description="Helical" evidence="2">
    <location>
        <begin position="69"/>
        <end position="88"/>
    </location>
</feature>
<evidence type="ECO:0000256" key="2">
    <source>
        <dbReference type="SAM" id="Phobius"/>
    </source>
</evidence>
<keyword evidence="2" id="KW-1133">Transmembrane helix</keyword>
<proteinExistence type="predicted"/>
<keyword evidence="2" id="KW-0472">Membrane</keyword>
<dbReference type="AlphaFoldDB" id="A0A835Z484"/>
<sequence>MALLAFGMIWWCLGAQLLLLFFRLMPPGLLLDSHGTLPARLLPSLPATQPVLVRLKEIGQRAREQGHNVLILTAAVILMSACVSYLMWRRSTGDRRERRAPENRQQQEADHGQLSPRPEGRDIAPIAGGLFFPPDR</sequence>
<organism evidence="3 4">
    <name type="scientific">Tribonema minus</name>
    <dbReference type="NCBI Taxonomy" id="303371"/>
    <lineage>
        <taxon>Eukaryota</taxon>
        <taxon>Sar</taxon>
        <taxon>Stramenopiles</taxon>
        <taxon>Ochrophyta</taxon>
        <taxon>PX clade</taxon>
        <taxon>Xanthophyceae</taxon>
        <taxon>Tribonematales</taxon>
        <taxon>Tribonemataceae</taxon>
        <taxon>Tribonema</taxon>
    </lineage>
</organism>
<gene>
    <name evidence="3" type="ORF">JKP88DRAFT_241132</name>
</gene>
<feature type="compositionally biased region" description="Basic and acidic residues" evidence="1">
    <location>
        <begin position="93"/>
        <end position="111"/>
    </location>
</feature>
<feature type="region of interest" description="Disordered" evidence="1">
    <location>
        <begin position="93"/>
        <end position="136"/>
    </location>
</feature>
<dbReference type="EMBL" id="JAFCMP010000112">
    <property type="protein sequence ID" value="KAG5186526.1"/>
    <property type="molecule type" value="Genomic_DNA"/>
</dbReference>
<comment type="caution">
    <text evidence="3">The sequence shown here is derived from an EMBL/GenBank/DDBJ whole genome shotgun (WGS) entry which is preliminary data.</text>
</comment>
<dbReference type="Proteomes" id="UP000664859">
    <property type="component" value="Unassembled WGS sequence"/>
</dbReference>